<evidence type="ECO:0000256" key="1">
    <source>
        <dbReference type="SAM" id="MobiDB-lite"/>
    </source>
</evidence>
<organism evidence="4">
    <name type="scientific">Plasmodium gaboni</name>
    <dbReference type="NCBI Taxonomy" id="647221"/>
    <lineage>
        <taxon>Eukaryota</taxon>
        <taxon>Sar</taxon>
        <taxon>Alveolata</taxon>
        <taxon>Apicomplexa</taxon>
        <taxon>Aconoidasida</taxon>
        <taxon>Haemosporida</taxon>
        <taxon>Plasmodiidae</taxon>
        <taxon>Plasmodium</taxon>
        <taxon>Plasmodium (Laverania)</taxon>
    </lineage>
</organism>
<feature type="non-terminal residue" evidence="4">
    <location>
        <position position="1"/>
    </location>
</feature>
<evidence type="ECO:0000313" key="4">
    <source>
        <dbReference type="EMBL" id="ALJ75569.1"/>
    </source>
</evidence>
<feature type="region of interest" description="Disordered" evidence="1">
    <location>
        <begin position="1308"/>
        <end position="1327"/>
    </location>
</feature>
<dbReference type="VEuPathDB" id="PlasmoDB:PGSY75_0046900"/>
<feature type="region of interest" description="Disordered" evidence="1">
    <location>
        <begin position="377"/>
        <end position="405"/>
    </location>
</feature>
<evidence type="ECO:0000259" key="2">
    <source>
        <dbReference type="Pfam" id="PF05424"/>
    </source>
</evidence>
<dbReference type="InterPro" id="IPR029211">
    <property type="entry name" value="PfEMP1_ATS"/>
</dbReference>
<dbReference type="FunFam" id="1.20.1310.20:FF:000003">
    <property type="entry name" value="Erythrocyte membrane protein 1, PfEMP1"/>
    <property type="match status" value="1"/>
</dbReference>
<dbReference type="InterPro" id="IPR008602">
    <property type="entry name" value="Duffy-antigen-binding"/>
</dbReference>
<dbReference type="InterPro" id="IPR042202">
    <property type="entry name" value="Duffy-ag-bd_sf"/>
</dbReference>
<dbReference type="GO" id="GO:0016020">
    <property type="term" value="C:membrane"/>
    <property type="evidence" value="ECO:0007669"/>
    <property type="project" value="InterPro"/>
</dbReference>
<dbReference type="Gene3D" id="1.10.1900.40">
    <property type="entry name" value="Acidic terminal segments, variant surface antigen of PfEMP1"/>
    <property type="match status" value="2"/>
</dbReference>
<proteinExistence type="predicted"/>
<evidence type="ECO:0000259" key="3">
    <source>
        <dbReference type="Pfam" id="PF15445"/>
    </source>
</evidence>
<feature type="compositionally biased region" description="Pro residues" evidence="1">
    <location>
        <begin position="879"/>
        <end position="896"/>
    </location>
</feature>
<dbReference type="VEuPathDB" id="PlasmoDB:PGABG01_0022200"/>
<feature type="region of interest" description="Disordered" evidence="1">
    <location>
        <begin position="870"/>
        <end position="905"/>
    </location>
</feature>
<dbReference type="GO" id="GO:0046789">
    <property type="term" value="F:host cell surface receptor binding"/>
    <property type="evidence" value="ECO:0007669"/>
    <property type="project" value="InterPro"/>
</dbReference>
<reference evidence="4" key="1">
    <citation type="journal article" date="2015" name="Nat. Commun.">
        <title>Ape parasite origins of human malaria virulence genes.</title>
        <authorList>
            <person name="Larremore D.B."/>
            <person name="Sundararaman S.A."/>
            <person name="Liu W."/>
            <person name="Proto W.R."/>
            <person name="Clauset A."/>
            <person name="Loy D.E."/>
            <person name="Speede S."/>
            <person name="Plenderleith L.J."/>
            <person name="Sharp P.M."/>
            <person name="Hahn B.H."/>
            <person name="Rayner J.C."/>
            <person name="Buckee C.O."/>
        </authorList>
    </citation>
    <scope>NUCLEOTIDE SEQUENCE</scope>
    <source>
        <strain evidence="4">SY75pte</strain>
    </source>
</reference>
<sequence length="1327" mass="153997">AEAKKNLNSELKGDNKNIISDCDKVDDVIKNENGTKKINEDQLKTTFPSNGVSCPNEGTDRFDVGKTWRCNNINKKHDNLCLPPRREHMCIKKINDMMSSTVDNKDKLLNAVMEAAKDEAIDILKKLKPEKETEFSNICDAMKYSFADIGDIIRGRDLWNNDRKNESIQRRLDTIFRNIYDQLKNDKNKYNQDGARFYKLREEWWNTNRKNIWKAMTCVAPNDAKFKKKKDETGTTTTTSAHVKCGHNKITPVDDYIPQPFRWLTEWSEYYCKASSHVKCGHLKTTPVDDYIPQPFRWLTEWSEYYCKGMNKKLAELKGKCETCTSGSPCKDDQDGKICEECKEKCTSFGKFVKEWQQKFNIQSTIYNELYQKSDNASTNNTNNSFNRSTKRNRRRTGIVEDDDNKRTDNFLKQVKNKCGDDAKTAEQYLDKTTKCIPYKFTKSDAVAGATSNDDNYAFNDKPPKPYENKCECERPDPLDKCPDENTNTYEKVCKNLSITKTCINKNFNNDLDSWTPYEVKELTGNNKGVLVPPRRRKLCLRNITTKLRSIKNKDNFKKILLDYVFTEGKFLGEKYKNQPTKALEAMKYSFADYGDIIKGTDMIEGILVNDLNDRLNKIFSNNDSTSTNTNDDQKQWWDNNKKHVWHAMLCGYKSENKSKTLDNTWCPVPKEDDTPQFLRWLEEWAKIFCDEKQKEAKTVVDQCLKKLQEQKPKTITEIGDKYCKQLLNKYRDWYLNRNRQWKGLKEAYEKYKDKNGSSGGQQLPSNVEDYVKSKCSECNCNYDDLQKISDYQDKENELFKELVLKAQIDSIHPKDTAFYKFFTLRGFGPEIAKKAFDAAPGIISKVSEYGVQSAKNVLNELKEIIDKIKSSDSSQTPAEPPPAPATPPSPRPPVTPQGTQHDEPINSEILSSTLPVGISFALGSIALLFYLKKNPKLGPTKLFRVIDIPQNDYGIPDKTSTNRYVPYGKYKGKTYIYMERDTEDDKYMFTSDTTDVTSSESEYEEIDINDIYPYKSPKYKTLIEVVLKPSSKAHDDKSMYKKDDSNKLTDEEWNQLKQDFISQYLQNIQKDLPNEDTIDKNIYKNTQINILDVNIEEKPFITQIQDRKLYSDDNEIIYNIDWNVPKNISTNTTDDSKYVSNDQYTGIDLINDSLNSGNDIYDELLKRKENELYGTKHPNNISTNRGVKGTHSDPINNQIDLFHKWLDRHRDMCNKWNNKEEMLNQLNEEWNNENKEHVLYTSTIDDINRINDENYNMINANTNEHNHITSLEDFCSTNIPPNDLITKNNGSQTKNLRTNISMDIHFDENNNNVTNEDDQLENSYNL</sequence>
<name>A0A0P0HWE2_9APIC</name>
<dbReference type="Gene3D" id="1.20.58.830">
    <property type="match status" value="2"/>
</dbReference>
<dbReference type="InterPro" id="IPR044932">
    <property type="entry name" value="PfEMP1_ATS_sf"/>
</dbReference>
<protein>
    <submittedName>
        <fullName evidence="4">EMP1-like protein</fullName>
    </submittedName>
</protein>
<dbReference type="EMBL" id="KP879249">
    <property type="protein sequence ID" value="ALJ75569.1"/>
    <property type="molecule type" value="Genomic_DNA"/>
</dbReference>
<feature type="domain" description="Plasmodium falciparum erythrocyte membrane protein 1 acidic terminal segment" evidence="3">
    <location>
        <begin position="914"/>
        <end position="1317"/>
    </location>
</feature>
<dbReference type="SUPFAM" id="SSF140924">
    <property type="entry name" value="Duffy binding domain-like"/>
    <property type="match status" value="3"/>
</dbReference>
<dbReference type="Gene3D" id="1.20.1310.20">
    <property type="entry name" value="Duffy-antigen binding domain"/>
    <property type="match status" value="2"/>
</dbReference>
<dbReference type="Pfam" id="PF05424">
    <property type="entry name" value="Duffy_binding"/>
    <property type="match status" value="2"/>
</dbReference>
<feature type="domain" description="Duffy-antigen binding" evidence="2">
    <location>
        <begin position="80"/>
        <end position="262"/>
    </location>
</feature>
<accession>A0A0P0HWE2</accession>
<dbReference type="Pfam" id="PF15445">
    <property type="entry name" value="ATS"/>
    <property type="match status" value="1"/>
</dbReference>
<feature type="compositionally biased region" description="Low complexity" evidence="1">
    <location>
        <begin position="377"/>
        <end position="388"/>
    </location>
</feature>
<feature type="domain" description="Duffy-antigen binding" evidence="2">
    <location>
        <begin position="529"/>
        <end position="680"/>
    </location>
</feature>